<dbReference type="InterPro" id="IPR041228">
    <property type="entry name" value="Dynein_C"/>
</dbReference>
<evidence type="ECO:0000313" key="3">
    <source>
        <dbReference type="RefSeq" id="XP_022306799.1"/>
    </source>
</evidence>
<proteinExistence type="predicted"/>
<dbReference type="GO" id="GO:0051959">
    <property type="term" value="F:dynein light intermediate chain binding"/>
    <property type="evidence" value="ECO:0007669"/>
    <property type="project" value="InterPro"/>
</dbReference>
<dbReference type="Proteomes" id="UP000694844">
    <property type="component" value="Chromosome 9"/>
</dbReference>
<dbReference type="GeneID" id="111113104"/>
<protein>
    <submittedName>
        <fullName evidence="3">Dynein heavy chain 6, axonemal-like isoform X1</fullName>
    </submittedName>
</protein>
<evidence type="ECO:0000259" key="1">
    <source>
        <dbReference type="Pfam" id="PF18199"/>
    </source>
</evidence>
<dbReference type="GO" id="GO:0045505">
    <property type="term" value="F:dynein intermediate chain binding"/>
    <property type="evidence" value="ECO:0007669"/>
    <property type="project" value="InterPro"/>
</dbReference>
<dbReference type="Pfam" id="PF18199">
    <property type="entry name" value="Dynein_C"/>
    <property type="match status" value="1"/>
</dbReference>
<dbReference type="KEGG" id="cvn:111113104"/>
<dbReference type="OrthoDB" id="10251809at2759"/>
<evidence type="ECO:0000313" key="2">
    <source>
        <dbReference type="Proteomes" id="UP000694844"/>
    </source>
</evidence>
<dbReference type="InterPro" id="IPR026983">
    <property type="entry name" value="DHC"/>
</dbReference>
<name>A0A8B8BVA9_CRAVI</name>
<dbReference type="PANTHER" id="PTHR46961">
    <property type="entry name" value="DYNEIN HEAVY CHAIN 1, AXONEMAL-LIKE PROTEIN"/>
    <property type="match status" value="1"/>
</dbReference>
<dbReference type="AlphaFoldDB" id="A0A8B8BVA9"/>
<dbReference type="PANTHER" id="PTHR46961:SF8">
    <property type="entry name" value="DYNEIN AXONEMAL HEAVY CHAIN 7"/>
    <property type="match status" value="1"/>
</dbReference>
<dbReference type="RefSeq" id="XP_022306799.1">
    <property type="nucleotide sequence ID" value="XM_022451091.1"/>
</dbReference>
<accession>A0A8B8BVA9</accession>
<feature type="domain" description="Dynein heavy chain C-terminal" evidence="1">
    <location>
        <begin position="67"/>
        <end position="148"/>
    </location>
</feature>
<keyword evidence="2" id="KW-1185">Reference proteome</keyword>
<dbReference type="GO" id="GO:0007018">
    <property type="term" value="P:microtubule-based movement"/>
    <property type="evidence" value="ECO:0007669"/>
    <property type="project" value="InterPro"/>
</dbReference>
<sequence length="156" mass="17718">MWVTLDYLGRSCDRFYKSDMFGNHPEDLLLYQHTGAKHHILPMCCQPQKMVSWFMECSRTYSAGTKKEMVVTDSLKGIIKSRLCLFNMEPKMDFVPDEAGYIAQLYKTSARAGVFSTNGHSTNFVAFVHLPSKQPQDYWISKGATLLCQLSEETGG</sequence>
<dbReference type="GO" id="GO:0030286">
    <property type="term" value="C:dynein complex"/>
    <property type="evidence" value="ECO:0007669"/>
    <property type="project" value="InterPro"/>
</dbReference>
<organism evidence="2 3">
    <name type="scientific">Crassostrea virginica</name>
    <name type="common">Eastern oyster</name>
    <dbReference type="NCBI Taxonomy" id="6565"/>
    <lineage>
        <taxon>Eukaryota</taxon>
        <taxon>Metazoa</taxon>
        <taxon>Spiralia</taxon>
        <taxon>Lophotrochozoa</taxon>
        <taxon>Mollusca</taxon>
        <taxon>Bivalvia</taxon>
        <taxon>Autobranchia</taxon>
        <taxon>Pteriomorphia</taxon>
        <taxon>Ostreida</taxon>
        <taxon>Ostreoidea</taxon>
        <taxon>Ostreidae</taxon>
        <taxon>Crassostrea</taxon>
    </lineage>
</organism>
<reference evidence="3" key="1">
    <citation type="submission" date="2025-08" db="UniProtKB">
        <authorList>
            <consortium name="RefSeq"/>
        </authorList>
    </citation>
    <scope>IDENTIFICATION</scope>
    <source>
        <tissue evidence="3">Whole sample</tissue>
    </source>
</reference>
<gene>
    <name evidence="3" type="primary">LOC111113104</name>
</gene>